<reference evidence="1 2" key="1">
    <citation type="submission" date="2019-05" db="EMBL/GenBank/DDBJ databases">
        <authorList>
            <consortium name="Pathogen Informatics"/>
        </authorList>
    </citation>
    <scope>NUCLEOTIDE SEQUENCE [LARGE SCALE GENOMIC DNA]</scope>
    <source>
        <strain evidence="1 2">NCTC11557</strain>
    </source>
</reference>
<sequence length="58" mass="6973">MGRLVGGNNHGYQKFFAWFSYWFTLPNFRQYIIEYPEKLEKPIEDTKMGLYSVYIGDL</sequence>
<proteinExistence type="predicted"/>
<organism evidence="1 2">
    <name type="scientific">Streptococcus dysgalactiae subsp. equisimilis</name>
    <name type="common">Streptococcus equisimilis</name>
    <dbReference type="NCBI Taxonomy" id="119602"/>
    <lineage>
        <taxon>Bacteria</taxon>
        <taxon>Bacillati</taxon>
        <taxon>Bacillota</taxon>
        <taxon>Bacilli</taxon>
        <taxon>Lactobacillales</taxon>
        <taxon>Streptococcaceae</taxon>
        <taxon>Streptococcus</taxon>
    </lineage>
</organism>
<dbReference type="Proteomes" id="UP000339049">
    <property type="component" value="Unassembled WGS sequence"/>
</dbReference>
<gene>
    <name evidence="1" type="ORF">NCTC11557_01979</name>
</gene>
<protein>
    <submittedName>
        <fullName evidence="1">Uncharacterized protein</fullName>
    </submittedName>
</protein>
<dbReference type="EMBL" id="CABEIY010000008">
    <property type="protein sequence ID" value="VTT26809.1"/>
    <property type="molecule type" value="Genomic_DNA"/>
</dbReference>
<accession>A0AAE9QZE1</accession>
<evidence type="ECO:0000313" key="1">
    <source>
        <dbReference type="EMBL" id="VTT26809.1"/>
    </source>
</evidence>
<dbReference type="RefSeq" id="WP_002994581.1">
    <property type="nucleotide sequence ID" value="NZ_CABEIY010000008.1"/>
</dbReference>
<name>A0AAE9QZE1_STREQ</name>
<comment type="caution">
    <text evidence="1">The sequence shown here is derived from an EMBL/GenBank/DDBJ whole genome shotgun (WGS) entry which is preliminary data.</text>
</comment>
<evidence type="ECO:0000313" key="2">
    <source>
        <dbReference type="Proteomes" id="UP000339049"/>
    </source>
</evidence>
<dbReference type="AlphaFoldDB" id="A0AAE9QZE1"/>